<accession>A0ABP7BH97</accession>
<gene>
    <name evidence="1" type="ORF">GCM10022267_51550</name>
</gene>
<sequence>MSPRRYGCRVGERRTENEATNVIGAVVEAGDVHGDVRVRVSQPWRPAVQTPRQLPADVVGFSGREAEIEVLDSLLENAQDTGPVVISAVSGMPGAGRQRWPCIGRIAYATDSRTVTFTLTCRVTT</sequence>
<evidence type="ECO:0000313" key="1">
    <source>
        <dbReference type="EMBL" id="GAA3659143.1"/>
    </source>
</evidence>
<name>A0ABP7BH97_9PSEU</name>
<keyword evidence="2" id="KW-1185">Reference proteome</keyword>
<dbReference type="Proteomes" id="UP001500711">
    <property type="component" value="Unassembled WGS sequence"/>
</dbReference>
<protein>
    <submittedName>
        <fullName evidence="1">Uncharacterized protein</fullName>
    </submittedName>
</protein>
<organism evidence="1 2">
    <name type="scientific">Lentzea roselyniae</name>
    <dbReference type="NCBI Taxonomy" id="531940"/>
    <lineage>
        <taxon>Bacteria</taxon>
        <taxon>Bacillati</taxon>
        <taxon>Actinomycetota</taxon>
        <taxon>Actinomycetes</taxon>
        <taxon>Pseudonocardiales</taxon>
        <taxon>Pseudonocardiaceae</taxon>
        <taxon>Lentzea</taxon>
    </lineage>
</organism>
<proteinExistence type="predicted"/>
<reference evidence="2" key="1">
    <citation type="journal article" date="2019" name="Int. J. Syst. Evol. Microbiol.">
        <title>The Global Catalogue of Microorganisms (GCM) 10K type strain sequencing project: providing services to taxonomists for standard genome sequencing and annotation.</title>
        <authorList>
            <consortium name="The Broad Institute Genomics Platform"/>
            <consortium name="The Broad Institute Genome Sequencing Center for Infectious Disease"/>
            <person name="Wu L."/>
            <person name="Ma J."/>
        </authorList>
    </citation>
    <scope>NUCLEOTIDE SEQUENCE [LARGE SCALE GENOMIC DNA]</scope>
    <source>
        <strain evidence="2">JCM 17494</strain>
    </source>
</reference>
<dbReference type="EMBL" id="BAABBE010000015">
    <property type="protein sequence ID" value="GAA3659143.1"/>
    <property type="molecule type" value="Genomic_DNA"/>
</dbReference>
<comment type="caution">
    <text evidence="1">The sequence shown here is derived from an EMBL/GenBank/DDBJ whole genome shotgun (WGS) entry which is preliminary data.</text>
</comment>
<evidence type="ECO:0000313" key="2">
    <source>
        <dbReference type="Proteomes" id="UP001500711"/>
    </source>
</evidence>